<reference evidence="2" key="1">
    <citation type="journal article" date="2019" name="Int. J. Syst. Evol. Microbiol.">
        <title>The Global Catalogue of Microorganisms (GCM) 10K type strain sequencing project: providing services to taxonomists for standard genome sequencing and annotation.</title>
        <authorList>
            <consortium name="The Broad Institute Genomics Platform"/>
            <consortium name="The Broad Institute Genome Sequencing Center for Infectious Disease"/>
            <person name="Wu L."/>
            <person name="Ma J."/>
        </authorList>
    </citation>
    <scope>NUCLEOTIDE SEQUENCE [LARGE SCALE GENOMIC DNA]</scope>
    <source>
        <strain evidence="2">CCUG 63369</strain>
    </source>
</reference>
<keyword evidence="2" id="KW-1185">Reference proteome</keyword>
<comment type="caution">
    <text evidence="1">The sequence shown here is derived from an EMBL/GenBank/DDBJ whole genome shotgun (WGS) entry which is preliminary data.</text>
</comment>
<accession>A0ABW3BB90</accession>
<evidence type="ECO:0000313" key="2">
    <source>
        <dbReference type="Proteomes" id="UP001596956"/>
    </source>
</evidence>
<dbReference type="EMBL" id="JBHTHR010000016">
    <property type="protein sequence ID" value="MFD0800023.1"/>
    <property type="molecule type" value="Genomic_DNA"/>
</dbReference>
<dbReference type="InterPro" id="IPR053745">
    <property type="entry name" value="Viral_Tail_Comp_sf"/>
</dbReference>
<dbReference type="Pfam" id="PF11367">
    <property type="entry name" value="Tail_completion_gp17"/>
    <property type="match status" value="1"/>
</dbReference>
<dbReference type="Gene3D" id="3.30.2000.30">
    <property type="match status" value="1"/>
</dbReference>
<organism evidence="1 2">
    <name type="scientific">Streptomonospora algeriensis</name>
    <dbReference type="NCBI Taxonomy" id="995084"/>
    <lineage>
        <taxon>Bacteria</taxon>
        <taxon>Bacillati</taxon>
        <taxon>Actinomycetota</taxon>
        <taxon>Actinomycetes</taxon>
        <taxon>Streptosporangiales</taxon>
        <taxon>Nocardiopsidaceae</taxon>
        <taxon>Streptomonospora</taxon>
    </lineage>
</organism>
<gene>
    <name evidence="1" type="ORF">ACFQZU_01650</name>
</gene>
<protein>
    <submittedName>
        <fullName evidence="1">DUF3168 domain-containing protein</fullName>
    </submittedName>
</protein>
<evidence type="ECO:0000313" key="1">
    <source>
        <dbReference type="EMBL" id="MFD0800023.1"/>
    </source>
</evidence>
<dbReference type="Proteomes" id="UP001596956">
    <property type="component" value="Unassembled WGS sequence"/>
</dbReference>
<name>A0ABW3BB90_9ACTN</name>
<sequence>MALVARRPARGIQTALYQRLSADTELEALGAPVLDYVDEHTRPRRYITIGEISTESPDNAHDMLGLATTVYVHVWDVDGRTWDWPNDVADRVVQLVDHQPMTVPGHHVISVRFEFSQNIPDEDESRHVPIRFRITTETDQEA</sequence>
<dbReference type="InterPro" id="IPR021508">
    <property type="entry name" value="Gp17-like"/>
</dbReference>
<proteinExistence type="predicted"/>